<sequence>MYSLEQLLKFGNLSSNNGSHSTIASLLQHNAQRFAADILLDSGDSSASSSEEELSYSDDESEEDNGFVYGQGALRTDLSLEAVEALRNAVHAALDELEPQLDLEQPVAIAPEPVTVYTTVTKRPFVYDHSSNTRGRPVTATAGAAANPYSVFGSPRPRPRALSRSRPPFRAAPPAAPTSNADRENWRSQLSAARRTSAPQYALTSTREAETKNWRRTEVGTRWTRMENGYKVVKEV</sequence>
<keyword evidence="3" id="KW-1185">Reference proteome</keyword>
<evidence type="ECO:0000313" key="3">
    <source>
        <dbReference type="Proteomes" id="UP000054097"/>
    </source>
</evidence>
<gene>
    <name evidence="2" type="ORF">M408DRAFT_330439</name>
</gene>
<dbReference type="AlphaFoldDB" id="A0A0C3AQ21"/>
<dbReference type="HOGENOM" id="CLU_1176027_0_0_1"/>
<name>A0A0C3AQ21_SERVB</name>
<proteinExistence type="predicted"/>
<reference evidence="3" key="2">
    <citation type="submission" date="2015-01" db="EMBL/GenBank/DDBJ databases">
        <title>Evolutionary Origins and Diversification of the Mycorrhizal Mutualists.</title>
        <authorList>
            <consortium name="DOE Joint Genome Institute"/>
            <consortium name="Mycorrhizal Genomics Consortium"/>
            <person name="Kohler A."/>
            <person name="Kuo A."/>
            <person name="Nagy L.G."/>
            <person name="Floudas D."/>
            <person name="Copeland A."/>
            <person name="Barry K.W."/>
            <person name="Cichocki N."/>
            <person name="Veneault-Fourrey C."/>
            <person name="LaButti K."/>
            <person name="Lindquist E.A."/>
            <person name="Lipzen A."/>
            <person name="Lundell T."/>
            <person name="Morin E."/>
            <person name="Murat C."/>
            <person name="Riley R."/>
            <person name="Ohm R."/>
            <person name="Sun H."/>
            <person name="Tunlid A."/>
            <person name="Henrissat B."/>
            <person name="Grigoriev I.V."/>
            <person name="Hibbett D.S."/>
            <person name="Martin F."/>
        </authorList>
    </citation>
    <scope>NUCLEOTIDE SEQUENCE [LARGE SCALE GENOMIC DNA]</scope>
    <source>
        <strain evidence="3">MAFF 305830</strain>
    </source>
</reference>
<protein>
    <submittedName>
        <fullName evidence="2">Uncharacterized protein</fullName>
    </submittedName>
</protein>
<evidence type="ECO:0000313" key="2">
    <source>
        <dbReference type="EMBL" id="KIM26655.1"/>
    </source>
</evidence>
<evidence type="ECO:0000256" key="1">
    <source>
        <dbReference type="SAM" id="MobiDB-lite"/>
    </source>
</evidence>
<dbReference type="Proteomes" id="UP000054097">
    <property type="component" value="Unassembled WGS sequence"/>
</dbReference>
<organism evidence="2 3">
    <name type="scientific">Serendipita vermifera MAFF 305830</name>
    <dbReference type="NCBI Taxonomy" id="933852"/>
    <lineage>
        <taxon>Eukaryota</taxon>
        <taxon>Fungi</taxon>
        <taxon>Dikarya</taxon>
        <taxon>Basidiomycota</taxon>
        <taxon>Agaricomycotina</taxon>
        <taxon>Agaricomycetes</taxon>
        <taxon>Sebacinales</taxon>
        <taxon>Serendipitaceae</taxon>
        <taxon>Serendipita</taxon>
    </lineage>
</organism>
<feature type="region of interest" description="Disordered" evidence="1">
    <location>
        <begin position="149"/>
        <end position="213"/>
    </location>
</feature>
<feature type="compositionally biased region" description="Acidic residues" evidence="1">
    <location>
        <begin position="50"/>
        <end position="65"/>
    </location>
</feature>
<feature type="compositionally biased region" description="Polar residues" evidence="1">
    <location>
        <begin position="197"/>
        <end position="206"/>
    </location>
</feature>
<reference evidence="2 3" key="1">
    <citation type="submission" date="2014-04" db="EMBL/GenBank/DDBJ databases">
        <authorList>
            <consortium name="DOE Joint Genome Institute"/>
            <person name="Kuo A."/>
            <person name="Zuccaro A."/>
            <person name="Kohler A."/>
            <person name="Nagy L.G."/>
            <person name="Floudas D."/>
            <person name="Copeland A."/>
            <person name="Barry K.W."/>
            <person name="Cichocki N."/>
            <person name="Veneault-Fourrey C."/>
            <person name="LaButti K."/>
            <person name="Lindquist E.A."/>
            <person name="Lipzen A."/>
            <person name="Lundell T."/>
            <person name="Morin E."/>
            <person name="Murat C."/>
            <person name="Sun H."/>
            <person name="Tunlid A."/>
            <person name="Henrissat B."/>
            <person name="Grigoriev I.V."/>
            <person name="Hibbett D.S."/>
            <person name="Martin F."/>
            <person name="Nordberg H.P."/>
            <person name="Cantor M.N."/>
            <person name="Hua S.X."/>
        </authorList>
    </citation>
    <scope>NUCLEOTIDE SEQUENCE [LARGE SCALE GENOMIC DNA]</scope>
    <source>
        <strain evidence="2 3">MAFF 305830</strain>
    </source>
</reference>
<feature type="region of interest" description="Disordered" evidence="1">
    <location>
        <begin position="44"/>
        <end position="65"/>
    </location>
</feature>
<accession>A0A0C3AQ21</accession>
<dbReference type="EMBL" id="KN824304">
    <property type="protein sequence ID" value="KIM26655.1"/>
    <property type="molecule type" value="Genomic_DNA"/>
</dbReference>